<gene>
    <name evidence="2" type="ORF">GLS40_06545</name>
</gene>
<comment type="caution">
    <text evidence="2">The sequence shown here is derived from an EMBL/GenBank/DDBJ whole genome shotgun (WGS) entry which is preliminary data.</text>
</comment>
<keyword evidence="3" id="KW-1185">Reference proteome</keyword>
<protein>
    <recommendedName>
        <fullName evidence="1">Glyoxalase-like domain-containing protein</fullName>
    </recommendedName>
</protein>
<dbReference type="Gene3D" id="3.10.180.10">
    <property type="entry name" value="2,3-Dihydroxybiphenyl 1,2-Dioxygenase, domain 1"/>
    <property type="match status" value="1"/>
</dbReference>
<dbReference type="EMBL" id="WNXQ01000003">
    <property type="protein sequence ID" value="MWB77677.1"/>
    <property type="molecule type" value="Genomic_DNA"/>
</dbReference>
<dbReference type="InterPro" id="IPR025870">
    <property type="entry name" value="Glyoxalase-like_dom"/>
</dbReference>
<feature type="domain" description="Glyoxalase-like" evidence="1">
    <location>
        <begin position="39"/>
        <end position="227"/>
    </location>
</feature>
<evidence type="ECO:0000313" key="3">
    <source>
        <dbReference type="Proteomes" id="UP000443843"/>
    </source>
</evidence>
<dbReference type="Pfam" id="PF13468">
    <property type="entry name" value="Glyoxalase_3"/>
    <property type="match status" value="1"/>
</dbReference>
<dbReference type="InterPro" id="IPR029068">
    <property type="entry name" value="Glyas_Bleomycin-R_OHBP_Dase"/>
</dbReference>
<dbReference type="AlphaFoldDB" id="A0A844W1Q1"/>
<dbReference type="SUPFAM" id="SSF54593">
    <property type="entry name" value="Glyoxalase/Bleomycin resistance protein/Dihydroxybiphenyl dioxygenase"/>
    <property type="match status" value="1"/>
</dbReference>
<accession>A0A844W1Q1</accession>
<dbReference type="Proteomes" id="UP000443843">
    <property type="component" value="Unassembled WGS sequence"/>
</dbReference>
<name>A0A844W1Q1_9RHOB</name>
<reference evidence="2 3" key="1">
    <citation type="submission" date="2019-11" db="EMBL/GenBank/DDBJ databases">
        <title>Pseudooceanicola pacifica sp. nov., isolated from deep-sea sediment of the Pacific Ocean.</title>
        <authorList>
            <person name="Lyu L."/>
        </authorList>
    </citation>
    <scope>NUCLEOTIDE SEQUENCE [LARGE SCALE GENOMIC DNA]</scope>
    <source>
        <strain evidence="2 3">216_PA32_1</strain>
    </source>
</reference>
<evidence type="ECO:0000259" key="1">
    <source>
        <dbReference type="Pfam" id="PF13468"/>
    </source>
</evidence>
<organism evidence="2 3">
    <name type="scientific">Pseudooceanicola pacificus</name>
    <dbReference type="NCBI Taxonomy" id="2676438"/>
    <lineage>
        <taxon>Bacteria</taxon>
        <taxon>Pseudomonadati</taxon>
        <taxon>Pseudomonadota</taxon>
        <taxon>Alphaproteobacteria</taxon>
        <taxon>Rhodobacterales</taxon>
        <taxon>Paracoccaceae</taxon>
        <taxon>Pseudooceanicola</taxon>
    </lineage>
</organism>
<sequence length="317" mass="33341">MQVGVHCNGFSLSPLWAAMNDGRTTMKTGNLPGTGEVVLDHCGHFVADADAAREALDRLGFTVTPFSAQVQPDPATGQMRLTGTGNICVMLPQGYLEVLVHTADTAIGREFQAALDRRAGLHLAAFGLADTRARHAELVATGLDMRPLVHFSREVGTETGVETAAFTVARIAAGEMPEGRVQCLTHHTESALWQPRWTTHANGARALDAIVLSAPDPAESAARFARFLGRPARAHGSGLRIALDRGALEFLPEDAATALVGEAVDPGRPCFVGLRIGMADLADLPDGIGGHRADGALVVPFGPALGPGVWLFQPARG</sequence>
<proteinExistence type="predicted"/>
<evidence type="ECO:0000313" key="2">
    <source>
        <dbReference type="EMBL" id="MWB77677.1"/>
    </source>
</evidence>